<name>A0ABP5NS54_9MICC</name>
<evidence type="ECO:0008006" key="5">
    <source>
        <dbReference type="Google" id="ProtNLM"/>
    </source>
</evidence>
<reference evidence="4" key="1">
    <citation type="journal article" date="2019" name="Int. J. Syst. Evol. Microbiol.">
        <title>The Global Catalogue of Microorganisms (GCM) 10K type strain sequencing project: providing services to taxonomists for standard genome sequencing and annotation.</title>
        <authorList>
            <consortium name="The Broad Institute Genomics Platform"/>
            <consortium name="The Broad Institute Genome Sequencing Center for Infectious Disease"/>
            <person name="Wu L."/>
            <person name="Ma J."/>
        </authorList>
    </citation>
    <scope>NUCLEOTIDE SEQUENCE [LARGE SCALE GENOMIC DNA]</scope>
    <source>
        <strain evidence="4">JCM 16034</strain>
    </source>
</reference>
<feature type="compositionally biased region" description="Low complexity" evidence="1">
    <location>
        <begin position="7"/>
        <end position="16"/>
    </location>
</feature>
<gene>
    <name evidence="3" type="ORF">GCM10009849_30730</name>
</gene>
<keyword evidence="4" id="KW-1185">Reference proteome</keyword>
<feature type="transmembrane region" description="Helical" evidence="2">
    <location>
        <begin position="67"/>
        <end position="88"/>
    </location>
</feature>
<organism evidence="3 4">
    <name type="scientific">Sinomonas flava</name>
    <dbReference type="NCBI Taxonomy" id="496857"/>
    <lineage>
        <taxon>Bacteria</taxon>
        <taxon>Bacillati</taxon>
        <taxon>Actinomycetota</taxon>
        <taxon>Actinomycetes</taxon>
        <taxon>Micrococcales</taxon>
        <taxon>Micrococcaceae</taxon>
        <taxon>Sinomonas</taxon>
    </lineage>
</organism>
<keyword evidence="2" id="KW-0472">Membrane</keyword>
<keyword evidence="2" id="KW-0812">Transmembrane</keyword>
<dbReference type="Proteomes" id="UP001500432">
    <property type="component" value="Unassembled WGS sequence"/>
</dbReference>
<evidence type="ECO:0000313" key="4">
    <source>
        <dbReference type="Proteomes" id="UP001500432"/>
    </source>
</evidence>
<keyword evidence="2" id="KW-1133">Transmembrane helix</keyword>
<evidence type="ECO:0000313" key="3">
    <source>
        <dbReference type="EMBL" id="GAA2202414.1"/>
    </source>
</evidence>
<dbReference type="EMBL" id="BAAAQW010000010">
    <property type="protein sequence ID" value="GAA2202414.1"/>
    <property type="molecule type" value="Genomic_DNA"/>
</dbReference>
<protein>
    <recommendedName>
        <fullName evidence="5">Integral membrane protein</fullName>
    </recommendedName>
</protein>
<accession>A0ABP5NS54</accession>
<sequence>MVPSHSDGGPADRPAGAGPGMHDDVRGRLRLLTVVGGVLAVVSLGAWAVTLGLAASGSAAPPWVASVALYGLPVAFLIMAAAVVWTVLERKRR</sequence>
<proteinExistence type="predicted"/>
<evidence type="ECO:0000256" key="1">
    <source>
        <dbReference type="SAM" id="MobiDB-lite"/>
    </source>
</evidence>
<evidence type="ECO:0000256" key="2">
    <source>
        <dbReference type="SAM" id="Phobius"/>
    </source>
</evidence>
<feature type="transmembrane region" description="Helical" evidence="2">
    <location>
        <begin position="31"/>
        <end position="55"/>
    </location>
</feature>
<feature type="region of interest" description="Disordered" evidence="1">
    <location>
        <begin position="1"/>
        <end position="22"/>
    </location>
</feature>
<dbReference type="RefSeq" id="WP_344300652.1">
    <property type="nucleotide sequence ID" value="NZ_BAAAQW010000010.1"/>
</dbReference>
<comment type="caution">
    <text evidence="3">The sequence shown here is derived from an EMBL/GenBank/DDBJ whole genome shotgun (WGS) entry which is preliminary data.</text>
</comment>